<feature type="transmembrane region" description="Helical" evidence="1">
    <location>
        <begin position="46"/>
        <end position="66"/>
    </location>
</feature>
<evidence type="ECO:0000256" key="1">
    <source>
        <dbReference type="SAM" id="Phobius"/>
    </source>
</evidence>
<sequence>MNLSKHNLEQQIKKQMDEREINPSRDLWAEIQAHQPATQSSGNAKWIFAAACCILVAAMGAVLFMMRDDNSQKAQPVEKVYTVHKEKESKEPAVSYGTAEQHKISSQKIAEHIPSKGPTVQHSQTEILPQKEAMPLTAVHLAPEEKIESKVYAVEIPASKAFAAADSSKVPVYKKRYTDAGTLLFSVEHKDAIEKTKGVSNVAKVDLNAR</sequence>
<evidence type="ECO:0000313" key="3">
    <source>
        <dbReference type="Proteomes" id="UP001225072"/>
    </source>
</evidence>
<proteinExistence type="predicted"/>
<evidence type="ECO:0000313" key="2">
    <source>
        <dbReference type="EMBL" id="MDQ1098049.1"/>
    </source>
</evidence>
<organism evidence="2 3">
    <name type="scientific">Chryseobacterium camelliae</name>
    <dbReference type="NCBI Taxonomy" id="1265445"/>
    <lineage>
        <taxon>Bacteria</taxon>
        <taxon>Pseudomonadati</taxon>
        <taxon>Bacteroidota</taxon>
        <taxon>Flavobacteriia</taxon>
        <taxon>Flavobacteriales</taxon>
        <taxon>Weeksellaceae</taxon>
        <taxon>Chryseobacterium group</taxon>
        <taxon>Chryseobacterium</taxon>
    </lineage>
</organism>
<protein>
    <recommendedName>
        <fullName evidence="4">Anti-sigma factor</fullName>
    </recommendedName>
</protein>
<keyword evidence="1" id="KW-0812">Transmembrane</keyword>
<name>A0ABU0TLY0_9FLAO</name>
<accession>A0ABU0TLY0</accession>
<gene>
    <name evidence="2" type="ORF">QE404_003196</name>
</gene>
<dbReference type="EMBL" id="JAUTAL010000001">
    <property type="protein sequence ID" value="MDQ1098049.1"/>
    <property type="molecule type" value="Genomic_DNA"/>
</dbReference>
<keyword evidence="1" id="KW-0472">Membrane</keyword>
<keyword evidence="1" id="KW-1133">Transmembrane helix</keyword>
<reference evidence="2 3" key="1">
    <citation type="submission" date="2023-07" db="EMBL/GenBank/DDBJ databases">
        <title>Functional and genomic diversity of the sorghum phyllosphere microbiome.</title>
        <authorList>
            <person name="Shade A."/>
        </authorList>
    </citation>
    <scope>NUCLEOTIDE SEQUENCE [LARGE SCALE GENOMIC DNA]</scope>
    <source>
        <strain evidence="2 3">SORGH_AS_1064</strain>
    </source>
</reference>
<dbReference type="RefSeq" id="WP_307452020.1">
    <property type="nucleotide sequence ID" value="NZ_JAUTAL010000001.1"/>
</dbReference>
<keyword evidence="3" id="KW-1185">Reference proteome</keyword>
<evidence type="ECO:0008006" key="4">
    <source>
        <dbReference type="Google" id="ProtNLM"/>
    </source>
</evidence>
<comment type="caution">
    <text evidence="2">The sequence shown here is derived from an EMBL/GenBank/DDBJ whole genome shotgun (WGS) entry which is preliminary data.</text>
</comment>
<dbReference type="Proteomes" id="UP001225072">
    <property type="component" value="Unassembled WGS sequence"/>
</dbReference>